<dbReference type="PATRIC" id="fig|1618345.3.peg.554"/>
<proteinExistence type="inferred from homology"/>
<dbReference type="Pfam" id="PF00189">
    <property type="entry name" value="Ribosomal_S3_C"/>
    <property type="match status" value="1"/>
</dbReference>
<dbReference type="PANTHER" id="PTHR11760">
    <property type="entry name" value="30S/40S RIBOSOMAL PROTEIN S3"/>
    <property type="match status" value="1"/>
</dbReference>
<evidence type="ECO:0000313" key="12">
    <source>
        <dbReference type="Proteomes" id="UP000034207"/>
    </source>
</evidence>
<keyword evidence="3 8" id="KW-0694">RNA-binding</keyword>
<dbReference type="InterPro" id="IPR057258">
    <property type="entry name" value="Ribosomal_uS3"/>
</dbReference>
<dbReference type="Pfam" id="PF07650">
    <property type="entry name" value="KH_2"/>
    <property type="match status" value="1"/>
</dbReference>
<reference evidence="11 12" key="1">
    <citation type="journal article" date="2015" name="Nature">
        <title>rRNA introns, odd ribosomes, and small enigmatic genomes across a large radiation of phyla.</title>
        <authorList>
            <person name="Brown C.T."/>
            <person name="Hug L.A."/>
            <person name="Thomas B.C."/>
            <person name="Sharon I."/>
            <person name="Castelle C.J."/>
            <person name="Singh A."/>
            <person name="Wilkins M.J."/>
            <person name="Williams K.H."/>
            <person name="Banfield J.F."/>
        </authorList>
    </citation>
    <scope>NUCLEOTIDE SEQUENCE [LARGE SCALE GENOMIC DNA]</scope>
</reference>
<evidence type="ECO:0000256" key="7">
    <source>
        <dbReference type="ARBA" id="ARBA00035257"/>
    </source>
</evidence>
<keyword evidence="2 8" id="KW-0699">rRNA-binding</keyword>
<dbReference type="GO" id="GO:0003729">
    <property type="term" value="F:mRNA binding"/>
    <property type="evidence" value="ECO:0007669"/>
    <property type="project" value="UniProtKB-UniRule"/>
</dbReference>
<dbReference type="InterPro" id="IPR018280">
    <property type="entry name" value="Ribosomal_uS3_CS"/>
</dbReference>
<dbReference type="SUPFAM" id="SSF54821">
    <property type="entry name" value="Ribosomal protein S3 C-terminal domain"/>
    <property type="match status" value="1"/>
</dbReference>
<dbReference type="GO" id="GO:0003735">
    <property type="term" value="F:structural constituent of ribosome"/>
    <property type="evidence" value="ECO:0007669"/>
    <property type="project" value="InterPro"/>
</dbReference>
<dbReference type="NCBIfam" id="TIGR01009">
    <property type="entry name" value="rpsC_bact"/>
    <property type="match status" value="1"/>
</dbReference>
<sequence>MGQKVNPTSFRLQLTRDWQSRWFAERNYTQFLHEDIKIREFIMGKHGVKSGINRVEIERSPSLVTVIIYSSKPGIIIGRGGAGIDELKKSVSKIIKIPVKINIEEIRNAELYAKLVGDNIVGQLERRIAFKRAIKQAIDRSMKAGAKGIKVSVSGRLGGADIARNETRSEGKIPLQTIKADVDYALAKAKTTYGILGVKVWIYKGDIQRKAVNKKESK</sequence>
<evidence type="ECO:0000256" key="4">
    <source>
        <dbReference type="ARBA" id="ARBA00022980"/>
    </source>
</evidence>
<evidence type="ECO:0000256" key="5">
    <source>
        <dbReference type="ARBA" id="ARBA00023274"/>
    </source>
</evidence>
<dbReference type="Gene3D" id="3.30.1140.32">
    <property type="entry name" value="Ribosomal protein S3, C-terminal domain"/>
    <property type="match status" value="1"/>
</dbReference>
<dbReference type="InterPro" id="IPR001351">
    <property type="entry name" value="Ribosomal_uS3_C"/>
</dbReference>
<dbReference type="Gene3D" id="3.30.300.20">
    <property type="match status" value="1"/>
</dbReference>
<keyword evidence="4 8" id="KW-0689">Ribosomal protein</keyword>
<dbReference type="GO" id="GO:0006412">
    <property type="term" value="P:translation"/>
    <property type="evidence" value="ECO:0007669"/>
    <property type="project" value="UniProtKB-UniRule"/>
</dbReference>
<comment type="subunit">
    <text evidence="8">Part of the 30S ribosomal subunit. Forms a tight complex with proteins S10 and S14.</text>
</comment>
<evidence type="ECO:0000256" key="6">
    <source>
        <dbReference type="ARBA" id="ARBA00024998"/>
    </source>
</evidence>
<dbReference type="PROSITE" id="PS50084">
    <property type="entry name" value="KH_TYPE_1"/>
    <property type="match status" value="1"/>
</dbReference>
<dbReference type="GO" id="GO:0022627">
    <property type="term" value="C:cytosolic small ribosomal subunit"/>
    <property type="evidence" value="ECO:0007669"/>
    <property type="project" value="TreeGrafter"/>
</dbReference>
<dbReference type="GO" id="GO:0019843">
    <property type="term" value="F:rRNA binding"/>
    <property type="evidence" value="ECO:0007669"/>
    <property type="project" value="UniProtKB-UniRule"/>
</dbReference>
<dbReference type="SMART" id="SM00322">
    <property type="entry name" value="KH"/>
    <property type="match status" value="1"/>
</dbReference>
<evidence type="ECO:0000259" key="10">
    <source>
        <dbReference type="PROSITE" id="PS50823"/>
    </source>
</evidence>
<dbReference type="InterPro" id="IPR036419">
    <property type="entry name" value="Ribosomal_S3_C_sf"/>
</dbReference>
<dbReference type="HAMAP" id="MF_01309_B">
    <property type="entry name" value="Ribosomal_uS3_B"/>
    <property type="match status" value="1"/>
</dbReference>
<dbReference type="InterPro" id="IPR005704">
    <property type="entry name" value="Ribosomal_uS3_bac-typ"/>
</dbReference>
<dbReference type="InterPro" id="IPR004087">
    <property type="entry name" value="KH_dom"/>
</dbReference>
<dbReference type="CDD" id="cd02412">
    <property type="entry name" value="KH-II_30S_S3"/>
    <property type="match status" value="1"/>
</dbReference>
<comment type="function">
    <text evidence="6 8">Binds the lower part of the 30S subunit head. Binds mRNA in the 70S ribosome, positioning it for translation.</text>
</comment>
<accession>A0A0G0M2S4</accession>
<dbReference type="Proteomes" id="UP000034207">
    <property type="component" value="Unassembled WGS sequence"/>
</dbReference>
<dbReference type="PROSITE" id="PS00548">
    <property type="entry name" value="RIBOSOMAL_S3"/>
    <property type="match status" value="1"/>
</dbReference>
<dbReference type="PROSITE" id="PS50823">
    <property type="entry name" value="KH_TYPE_2"/>
    <property type="match status" value="1"/>
</dbReference>
<gene>
    <name evidence="8" type="primary">rpsC</name>
    <name evidence="11" type="ORF">UT18_C0009G0016</name>
</gene>
<dbReference type="EMBL" id="LBVV01000009">
    <property type="protein sequence ID" value="KKQ94605.1"/>
    <property type="molecule type" value="Genomic_DNA"/>
</dbReference>
<dbReference type="InterPro" id="IPR009019">
    <property type="entry name" value="KH_sf_prok-type"/>
</dbReference>
<dbReference type="InterPro" id="IPR015946">
    <property type="entry name" value="KH_dom-like_a/b"/>
</dbReference>
<dbReference type="PANTHER" id="PTHR11760:SF19">
    <property type="entry name" value="SMALL RIBOSOMAL SUBUNIT PROTEIN US3C"/>
    <property type="match status" value="1"/>
</dbReference>
<evidence type="ECO:0000256" key="9">
    <source>
        <dbReference type="RuleBase" id="RU003624"/>
    </source>
</evidence>
<protein>
    <recommendedName>
        <fullName evidence="7 8">Small ribosomal subunit protein uS3</fullName>
    </recommendedName>
</protein>
<evidence type="ECO:0000313" key="11">
    <source>
        <dbReference type="EMBL" id="KKQ94605.1"/>
    </source>
</evidence>
<dbReference type="InterPro" id="IPR004044">
    <property type="entry name" value="KH_dom_type_2"/>
</dbReference>
<dbReference type="SUPFAM" id="SSF54814">
    <property type="entry name" value="Prokaryotic type KH domain (KH-domain type II)"/>
    <property type="match status" value="1"/>
</dbReference>
<comment type="caution">
    <text evidence="11">The sequence shown here is derived from an EMBL/GenBank/DDBJ whole genome shotgun (WGS) entry which is preliminary data.</text>
</comment>
<comment type="similarity">
    <text evidence="1 8 9">Belongs to the universal ribosomal protein uS3 family.</text>
</comment>
<dbReference type="AlphaFoldDB" id="A0A0G0M2S4"/>
<feature type="domain" description="KH type-2" evidence="10">
    <location>
        <begin position="38"/>
        <end position="107"/>
    </location>
</feature>
<evidence type="ECO:0000256" key="8">
    <source>
        <dbReference type="HAMAP-Rule" id="MF_01309"/>
    </source>
</evidence>
<keyword evidence="5 8" id="KW-0687">Ribonucleoprotein</keyword>
<name>A0A0G0M2S4_UNCC2</name>
<evidence type="ECO:0000256" key="3">
    <source>
        <dbReference type="ARBA" id="ARBA00022884"/>
    </source>
</evidence>
<evidence type="ECO:0000256" key="1">
    <source>
        <dbReference type="ARBA" id="ARBA00010761"/>
    </source>
</evidence>
<organism evidence="11 12">
    <name type="scientific">candidate division CPR2 bacterium GW2011_GWC2_39_10</name>
    <dbReference type="NCBI Taxonomy" id="1618345"/>
    <lineage>
        <taxon>Bacteria</taxon>
        <taxon>Bacteria division CPR2</taxon>
    </lineage>
</organism>
<dbReference type="FunFam" id="3.30.300.20:FF:000001">
    <property type="entry name" value="30S ribosomal protein S3"/>
    <property type="match status" value="1"/>
</dbReference>
<evidence type="ECO:0000256" key="2">
    <source>
        <dbReference type="ARBA" id="ARBA00022730"/>
    </source>
</evidence>
<dbReference type="STRING" id="1618345.UT18_C0009G0016"/>